<dbReference type="HOGENOM" id="CLU_000445_90_4_4"/>
<dbReference type="PRINTS" id="PR00038">
    <property type="entry name" value="HTHLUXR"/>
</dbReference>
<dbReference type="InterPro" id="IPR036388">
    <property type="entry name" value="WH-like_DNA-bd_sf"/>
</dbReference>
<dbReference type="InterPro" id="IPR039420">
    <property type="entry name" value="WalR-like"/>
</dbReference>
<dbReference type="RefSeq" id="WP_008543871.1">
    <property type="nucleotide sequence ID" value="NZ_JH605019.1"/>
</dbReference>
<dbReference type="AlphaFoldDB" id="H3KI49"/>
<name>H3KI49_9BURK</name>
<dbReference type="SUPFAM" id="SSF52172">
    <property type="entry name" value="CheY-like"/>
    <property type="match status" value="1"/>
</dbReference>
<protein>
    <submittedName>
        <fullName evidence="5">Putative transcriptional regulatory protein FixJ</fullName>
    </submittedName>
</protein>
<dbReference type="InterPro" id="IPR000792">
    <property type="entry name" value="Tscrpt_reg_LuxR_C"/>
</dbReference>
<dbReference type="Gene3D" id="3.40.50.2300">
    <property type="match status" value="1"/>
</dbReference>
<dbReference type="GO" id="GO:0003677">
    <property type="term" value="F:DNA binding"/>
    <property type="evidence" value="ECO:0007669"/>
    <property type="project" value="UniProtKB-KW"/>
</dbReference>
<evidence type="ECO:0000313" key="6">
    <source>
        <dbReference type="Proteomes" id="UP000004956"/>
    </source>
</evidence>
<dbReference type="PANTHER" id="PTHR43214:SF44">
    <property type="entry name" value="TWO-COMPONENT RESPONSE REGULATOR"/>
    <property type="match status" value="1"/>
</dbReference>
<dbReference type="PANTHER" id="PTHR43214">
    <property type="entry name" value="TWO-COMPONENT RESPONSE REGULATOR"/>
    <property type="match status" value="1"/>
</dbReference>
<evidence type="ECO:0000259" key="4">
    <source>
        <dbReference type="PROSITE" id="PS50110"/>
    </source>
</evidence>
<evidence type="ECO:0000256" key="1">
    <source>
        <dbReference type="ARBA" id="ARBA00023125"/>
    </source>
</evidence>
<proteinExistence type="predicted"/>
<dbReference type="InterPro" id="IPR001789">
    <property type="entry name" value="Sig_transdc_resp-reg_receiver"/>
</dbReference>
<keyword evidence="1" id="KW-0238">DNA-binding</keyword>
<dbReference type="Proteomes" id="UP000004956">
    <property type="component" value="Unassembled WGS sequence"/>
</dbReference>
<dbReference type="CDD" id="cd06170">
    <property type="entry name" value="LuxR_C_like"/>
    <property type="match status" value="1"/>
</dbReference>
<comment type="caution">
    <text evidence="5">The sequence shown here is derived from an EMBL/GenBank/DDBJ whole genome shotgun (WGS) entry which is preliminary data.</text>
</comment>
<dbReference type="SMART" id="SM00448">
    <property type="entry name" value="REC"/>
    <property type="match status" value="1"/>
</dbReference>
<feature type="domain" description="HTH luxR-type" evidence="3">
    <location>
        <begin position="136"/>
        <end position="201"/>
    </location>
</feature>
<dbReference type="EMBL" id="AFBQ01000373">
    <property type="protein sequence ID" value="EHY30215.1"/>
    <property type="molecule type" value="Genomic_DNA"/>
</dbReference>
<dbReference type="InterPro" id="IPR016032">
    <property type="entry name" value="Sig_transdc_resp-reg_C-effctor"/>
</dbReference>
<feature type="domain" description="Response regulatory" evidence="4">
    <location>
        <begin position="6"/>
        <end position="120"/>
    </location>
</feature>
<dbReference type="STRING" id="762967.HMPREF9440_02451"/>
<dbReference type="PROSITE" id="PS00622">
    <property type="entry name" value="HTH_LUXR_1"/>
    <property type="match status" value="1"/>
</dbReference>
<keyword evidence="6" id="KW-1185">Reference proteome</keyword>
<evidence type="ECO:0000313" key="5">
    <source>
        <dbReference type="EMBL" id="EHY30215.1"/>
    </source>
</evidence>
<dbReference type="GO" id="GO:0006355">
    <property type="term" value="P:regulation of DNA-templated transcription"/>
    <property type="evidence" value="ECO:0007669"/>
    <property type="project" value="InterPro"/>
</dbReference>
<accession>H3KI49</accession>
<sequence>MTTKPLVRLVDDDDDFRASQRLFLGMAGFEVDDYACGEVFLAEASLERPGVIVVDLRMPGIDGIELQRRLIQRGCDLPIIFLTGHGDVTTAVHTLKAGALDFIEKHGDPMALRAAVEKACAVSLKRHEEKKALGELADLWATLTNREREVLVLVAEGKSNKEVASALGIGAETVKMHRANAFAKIGLTSALDAYRWLERLGLVEGAAPTAAAEEA</sequence>
<dbReference type="SUPFAM" id="SSF46894">
    <property type="entry name" value="C-terminal effector domain of the bipartite response regulators"/>
    <property type="match status" value="1"/>
</dbReference>
<keyword evidence="2" id="KW-0597">Phosphoprotein</keyword>
<dbReference type="GO" id="GO:0000160">
    <property type="term" value="P:phosphorelay signal transduction system"/>
    <property type="evidence" value="ECO:0007669"/>
    <property type="project" value="InterPro"/>
</dbReference>
<dbReference type="Gene3D" id="1.10.10.10">
    <property type="entry name" value="Winged helix-like DNA-binding domain superfamily/Winged helix DNA-binding domain"/>
    <property type="match status" value="1"/>
</dbReference>
<evidence type="ECO:0000256" key="2">
    <source>
        <dbReference type="PROSITE-ProRule" id="PRU00169"/>
    </source>
</evidence>
<organism evidence="5 6">
    <name type="scientific">Sutterella parvirubra YIT 11816</name>
    <dbReference type="NCBI Taxonomy" id="762967"/>
    <lineage>
        <taxon>Bacteria</taxon>
        <taxon>Pseudomonadati</taxon>
        <taxon>Pseudomonadota</taxon>
        <taxon>Betaproteobacteria</taxon>
        <taxon>Burkholderiales</taxon>
        <taxon>Sutterellaceae</taxon>
        <taxon>Sutterella</taxon>
    </lineage>
</organism>
<feature type="modified residue" description="4-aspartylphosphate" evidence="2">
    <location>
        <position position="55"/>
    </location>
</feature>
<dbReference type="Pfam" id="PF00196">
    <property type="entry name" value="GerE"/>
    <property type="match status" value="1"/>
</dbReference>
<dbReference type="Pfam" id="PF00072">
    <property type="entry name" value="Response_reg"/>
    <property type="match status" value="1"/>
</dbReference>
<dbReference type="OrthoDB" id="9802186at2"/>
<dbReference type="InterPro" id="IPR011006">
    <property type="entry name" value="CheY-like_superfamily"/>
</dbReference>
<dbReference type="PROSITE" id="PS50043">
    <property type="entry name" value="HTH_LUXR_2"/>
    <property type="match status" value="1"/>
</dbReference>
<dbReference type="SMART" id="SM00421">
    <property type="entry name" value="HTH_LUXR"/>
    <property type="match status" value="1"/>
</dbReference>
<gene>
    <name evidence="5" type="ORF">HMPREF9440_02451</name>
</gene>
<dbReference type="PROSITE" id="PS50110">
    <property type="entry name" value="RESPONSE_REGULATORY"/>
    <property type="match status" value="1"/>
</dbReference>
<dbReference type="PATRIC" id="fig|762967.3.peg.1934"/>
<evidence type="ECO:0000259" key="3">
    <source>
        <dbReference type="PROSITE" id="PS50043"/>
    </source>
</evidence>
<reference evidence="5 6" key="1">
    <citation type="submission" date="2011-11" db="EMBL/GenBank/DDBJ databases">
        <authorList>
            <person name="Weinstock G."/>
            <person name="Sodergren E."/>
            <person name="Clifton S."/>
            <person name="Fulton L."/>
            <person name="Fulton B."/>
            <person name="Courtney L."/>
            <person name="Fronick C."/>
            <person name="Harrison M."/>
            <person name="Strong C."/>
            <person name="Farmer C."/>
            <person name="Delahaunty K."/>
            <person name="Markovic C."/>
            <person name="Hall O."/>
            <person name="Minx P."/>
            <person name="Tomlinson C."/>
            <person name="Mitreva M."/>
            <person name="Hou S."/>
            <person name="Chen J."/>
            <person name="Wollam A."/>
            <person name="Pepin K.H."/>
            <person name="Johnson M."/>
            <person name="Bhonagiri V."/>
            <person name="Zhang X."/>
            <person name="Suruliraj S."/>
            <person name="Warren W."/>
            <person name="Chinwalla A."/>
            <person name="Mardis E.R."/>
            <person name="Wilson R.K."/>
        </authorList>
    </citation>
    <scope>NUCLEOTIDE SEQUENCE [LARGE SCALE GENOMIC DNA]</scope>
    <source>
        <strain evidence="5 6">YIT 11816</strain>
    </source>
</reference>